<keyword evidence="8" id="KW-1185">Reference proteome</keyword>
<evidence type="ECO:0000256" key="1">
    <source>
        <dbReference type="ARBA" id="ARBA00004141"/>
    </source>
</evidence>
<proteinExistence type="predicted"/>
<evidence type="ECO:0000313" key="8">
    <source>
        <dbReference type="Proteomes" id="UP001530400"/>
    </source>
</evidence>
<dbReference type="PANTHER" id="PTHR11040:SF205">
    <property type="entry name" value="ZINC TRANSPORTER ZUPT"/>
    <property type="match status" value="1"/>
</dbReference>
<comment type="subcellular location">
    <subcellularLocation>
        <location evidence="1">Membrane</location>
        <topology evidence="1">Multi-pass membrane protein</topology>
    </subcellularLocation>
</comment>
<dbReference type="Pfam" id="PF02535">
    <property type="entry name" value="Zip"/>
    <property type="match status" value="1"/>
</dbReference>
<dbReference type="InterPro" id="IPR003689">
    <property type="entry name" value="ZIP"/>
</dbReference>
<keyword evidence="3 6" id="KW-1133">Transmembrane helix</keyword>
<organism evidence="7 8">
    <name type="scientific">Cyclotella atomus</name>
    <dbReference type="NCBI Taxonomy" id="382360"/>
    <lineage>
        <taxon>Eukaryota</taxon>
        <taxon>Sar</taxon>
        <taxon>Stramenopiles</taxon>
        <taxon>Ochrophyta</taxon>
        <taxon>Bacillariophyta</taxon>
        <taxon>Coscinodiscophyceae</taxon>
        <taxon>Thalassiosirophycidae</taxon>
        <taxon>Stephanodiscales</taxon>
        <taxon>Stephanodiscaceae</taxon>
        <taxon>Cyclotella</taxon>
    </lineage>
</organism>
<evidence type="ECO:0000256" key="5">
    <source>
        <dbReference type="SAM" id="MobiDB-lite"/>
    </source>
</evidence>
<feature type="compositionally biased region" description="Basic and acidic residues" evidence="5">
    <location>
        <begin position="245"/>
        <end position="255"/>
    </location>
</feature>
<protein>
    <submittedName>
        <fullName evidence="7">Uncharacterized protein</fullName>
    </submittedName>
</protein>
<feature type="transmembrane region" description="Helical" evidence="6">
    <location>
        <begin position="12"/>
        <end position="34"/>
    </location>
</feature>
<feature type="region of interest" description="Disordered" evidence="5">
    <location>
        <begin position="192"/>
        <end position="265"/>
    </location>
</feature>
<dbReference type="PANTHER" id="PTHR11040">
    <property type="entry name" value="ZINC/IRON TRANSPORTER"/>
    <property type="match status" value="1"/>
</dbReference>
<evidence type="ECO:0000256" key="3">
    <source>
        <dbReference type="ARBA" id="ARBA00022989"/>
    </source>
</evidence>
<feature type="transmembrane region" description="Helical" evidence="6">
    <location>
        <begin position="360"/>
        <end position="380"/>
    </location>
</feature>
<keyword evidence="2 6" id="KW-0812">Transmembrane</keyword>
<feature type="transmembrane region" description="Helical" evidence="6">
    <location>
        <begin position="87"/>
        <end position="107"/>
    </location>
</feature>
<gene>
    <name evidence="7" type="ORF">ACHAWO_003535</name>
</gene>
<evidence type="ECO:0000256" key="2">
    <source>
        <dbReference type="ARBA" id="ARBA00022692"/>
    </source>
</evidence>
<feature type="compositionally biased region" description="Polar residues" evidence="5">
    <location>
        <begin position="206"/>
        <end position="226"/>
    </location>
</feature>
<accession>A0ABD3PT79</accession>
<dbReference type="EMBL" id="JALLPJ020000477">
    <property type="protein sequence ID" value="KAL3790987.1"/>
    <property type="molecule type" value="Genomic_DNA"/>
</dbReference>
<feature type="transmembrane region" description="Helical" evidence="6">
    <location>
        <begin position="298"/>
        <end position="321"/>
    </location>
</feature>
<comment type="caution">
    <text evidence="7">The sequence shown here is derived from an EMBL/GenBank/DDBJ whole genome shotgun (WGS) entry which is preliminary data.</text>
</comment>
<sequence length="454" mass="48520">MVGGVNIDADAGWNPLILSTIAGMSTCLGALIVFCHPVEEETVGGDEESAQLTAGNGAGHDSSSMNNQQRSFNATSKGRRKVSPSTMAFSLALAGSVMITVSIVSIGPECLAASSMPQNALLDIEENSFFIFGITLMPINSWPFLHRLMSFGLGCFLYYFMSKYAFPEPEEILSTHSETLLNRTGVQVQRSFSDSSKYSDDEEGVHQSTKKQSSNDTGGKSESTASLMRRGGSSLEGNIEMGTLLKERSTKDETSPGKSKASIFRESTTEQKSWISYLRSFTTGSDLQTAEARRANRVAMLLFFSLLIHNFPEGLAVAASALESDQLGLTVTVGIMIHNIPEGIAIAIPCLKARPDSPWLSFILASVSGLAEPAGAFLSLVILRSSNGQVFGGEGSLENVLAFVAGIMITVSILELLPEAKRHATANSVGMKAYYSGIVVGFVVMWATELGMSI</sequence>
<evidence type="ECO:0000256" key="4">
    <source>
        <dbReference type="ARBA" id="ARBA00023136"/>
    </source>
</evidence>
<dbReference type="Proteomes" id="UP001530400">
    <property type="component" value="Unassembled WGS sequence"/>
</dbReference>
<evidence type="ECO:0000256" key="6">
    <source>
        <dbReference type="SAM" id="Phobius"/>
    </source>
</evidence>
<name>A0ABD3PT79_9STRA</name>
<evidence type="ECO:0000313" key="7">
    <source>
        <dbReference type="EMBL" id="KAL3790987.1"/>
    </source>
</evidence>
<reference evidence="7 8" key="1">
    <citation type="submission" date="2024-10" db="EMBL/GenBank/DDBJ databases">
        <title>Updated reference genomes for cyclostephanoid diatoms.</title>
        <authorList>
            <person name="Roberts W.R."/>
            <person name="Alverson A.J."/>
        </authorList>
    </citation>
    <scope>NUCLEOTIDE SEQUENCE [LARGE SCALE GENOMIC DNA]</scope>
    <source>
        <strain evidence="7 8">AJA010-31</strain>
    </source>
</reference>
<dbReference type="GO" id="GO:0016020">
    <property type="term" value="C:membrane"/>
    <property type="evidence" value="ECO:0007669"/>
    <property type="project" value="UniProtKB-SubCell"/>
</dbReference>
<feature type="region of interest" description="Disordered" evidence="5">
    <location>
        <begin position="44"/>
        <end position="79"/>
    </location>
</feature>
<dbReference type="AlphaFoldDB" id="A0ABD3PT79"/>
<feature type="transmembrane region" description="Helical" evidence="6">
    <location>
        <begin position="400"/>
        <end position="417"/>
    </location>
</feature>
<feature type="transmembrane region" description="Helical" evidence="6">
    <location>
        <begin position="429"/>
        <end position="448"/>
    </location>
</feature>
<keyword evidence="4 6" id="KW-0472">Membrane</keyword>
<feature type="compositionally biased region" description="Polar residues" evidence="5">
    <location>
        <begin position="61"/>
        <end position="76"/>
    </location>
</feature>